<organism evidence="3">
    <name type="scientific">viral metagenome</name>
    <dbReference type="NCBI Taxonomy" id="1070528"/>
    <lineage>
        <taxon>unclassified sequences</taxon>
        <taxon>metagenomes</taxon>
        <taxon>organismal metagenomes</taxon>
    </lineage>
</organism>
<sequence length="181" mass="21386">MFIQYIFDKILDKIDRYRHYFIVQKKEDLFKDQVDLCCICLDKMNPSCPTLFKCIVCLHSIHSHCIKKWYDIKHGIKVTCPLCRFPISLSIPMKKKYKREIYAFFLGFSIRLFVSFYFQVLSSTTTSLYPLSYPSSSYPSSNISDSMYTVYHPMYPIYPIYPIYNKGGFSCLPFHSNTTNN</sequence>
<name>A0A6C0D2N2_9ZZZZ</name>
<evidence type="ECO:0000313" key="3">
    <source>
        <dbReference type="EMBL" id="QHT09965.1"/>
    </source>
</evidence>
<dbReference type="InterPro" id="IPR001841">
    <property type="entry name" value="Znf_RING"/>
</dbReference>
<dbReference type="AlphaFoldDB" id="A0A6C0D2N2"/>
<dbReference type="InterPro" id="IPR013083">
    <property type="entry name" value="Znf_RING/FYVE/PHD"/>
</dbReference>
<dbReference type="Gene3D" id="3.30.40.10">
    <property type="entry name" value="Zinc/RING finger domain, C3HC4 (zinc finger)"/>
    <property type="match status" value="1"/>
</dbReference>
<reference evidence="3" key="1">
    <citation type="journal article" date="2020" name="Nature">
        <title>Giant virus diversity and host interactions through global metagenomics.</title>
        <authorList>
            <person name="Schulz F."/>
            <person name="Roux S."/>
            <person name="Paez-Espino D."/>
            <person name="Jungbluth S."/>
            <person name="Walsh D.A."/>
            <person name="Denef V.J."/>
            <person name="McMahon K.D."/>
            <person name="Konstantinidis K.T."/>
            <person name="Eloe-Fadrosh E.A."/>
            <person name="Kyrpides N.C."/>
            <person name="Woyke T."/>
        </authorList>
    </citation>
    <scope>NUCLEOTIDE SEQUENCE</scope>
    <source>
        <strain evidence="3">GVMAG-M-3300023174-104</strain>
    </source>
</reference>
<proteinExistence type="predicted"/>
<evidence type="ECO:0000256" key="1">
    <source>
        <dbReference type="SAM" id="Phobius"/>
    </source>
</evidence>
<feature type="transmembrane region" description="Helical" evidence="1">
    <location>
        <begin position="101"/>
        <end position="120"/>
    </location>
</feature>
<evidence type="ECO:0000259" key="2">
    <source>
        <dbReference type="PROSITE" id="PS50089"/>
    </source>
</evidence>
<keyword evidence="1" id="KW-0812">Transmembrane</keyword>
<dbReference type="SUPFAM" id="SSF57850">
    <property type="entry name" value="RING/U-box"/>
    <property type="match status" value="1"/>
</dbReference>
<keyword evidence="1" id="KW-1133">Transmembrane helix</keyword>
<protein>
    <recommendedName>
        <fullName evidence="2">RING-type domain-containing protein</fullName>
    </recommendedName>
</protein>
<keyword evidence="1" id="KW-0472">Membrane</keyword>
<dbReference type="EMBL" id="MN739518">
    <property type="protein sequence ID" value="QHT09965.1"/>
    <property type="molecule type" value="Genomic_DNA"/>
</dbReference>
<accession>A0A6C0D2N2</accession>
<feature type="domain" description="RING-type" evidence="2">
    <location>
        <begin position="37"/>
        <end position="84"/>
    </location>
</feature>
<dbReference type="PROSITE" id="PS50089">
    <property type="entry name" value="ZF_RING_2"/>
    <property type="match status" value="1"/>
</dbReference>